<sequence length="291" mass="34712">MVFPKVSIIMGVYNELQEDLDATIRSVLEQTFSDFELIIIDDCSSETPVFPKDRRIIIIRNEKNLGLTRSLNKGIEKAKGKYIARIDARDIWKKEKLQKQIEFLEKNKDYIICGTQSFLIDKKGNVLGKTWFESEDLEIRKRLLLNRGIYLHSSIVFKNSGIKYREFFRYSQDLDLYFRLFFEGKCFCLKDSLMECQSEVSKISIEKKYYQRQYQNIARALFRQRIKSGRDDLDDGKTIRIKESRVGLFFCRISMIFYSKYIKNRIKKKPLWIFWLLVSFAFYPPLAKDYL</sequence>
<dbReference type="CDD" id="cd00761">
    <property type="entry name" value="Glyco_tranf_GTA_type"/>
    <property type="match status" value="1"/>
</dbReference>
<reference evidence="3 4" key="1">
    <citation type="journal article" date="2016" name="Nat. Commun.">
        <title>Thousands of microbial genomes shed light on interconnected biogeochemical processes in an aquifer system.</title>
        <authorList>
            <person name="Anantharaman K."/>
            <person name="Brown C.T."/>
            <person name="Hug L.A."/>
            <person name="Sharon I."/>
            <person name="Castelle C.J."/>
            <person name="Probst A.J."/>
            <person name="Thomas B.C."/>
            <person name="Singh A."/>
            <person name="Wilkins M.J."/>
            <person name="Karaoz U."/>
            <person name="Brodie E.L."/>
            <person name="Williams K.H."/>
            <person name="Hubbard S.S."/>
            <person name="Banfield J.F."/>
        </authorList>
    </citation>
    <scope>NUCLEOTIDE SEQUENCE [LARGE SCALE GENOMIC DNA]</scope>
</reference>
<protein>
    <recommendedName>
        <fullName evidence="2">Glycosyltransferase 2-like domain-containing protein</fullName>
    </recommendedName>
</protein>
<dbReference type="Proteomes" id="UP000177740">
    <property type="component" value="Unassembled WGS sequence"/>
</dbReference>
<dbReference type="Pfam" id="PF00535">
    <property type="entry name" value="Glycos_transf_2"/>
    <property type="match status" value="1"/>
</dbReference>
<dbReference type="AlphaFoldDB" id="A0A1G2EMY3"/>
<dbReference type="InterPro" id="IPR001173">
    <property type="entry name" value="Glyco_trans_2-like"/>
</dbReference>
<feature type="transmembrane region" description="Helical" evidence="1">
    <location>
        <begin position="270"/>
        <end position="287"/>
    </location>
</feature>
<dbReference type="PANTHER" id="PTHR22916">
    <property type="entry name" value="GLYCOSYLTRANSFERASE"/>
    <property type="match status" value="1"/>
</dbReference>
<name>A0A1G2EMY3_9BACT</name>
<proteinExistence type="predicted"/>
<dbReference type="Gene3D" id="3.90.550.10">
    <property type="entry name" value="Spore Coat Polysaccharide Biosynthesis Protein SpsA, Chain A"/>
    <property type="match status" value="1"/>
</dbReference>
<dbReference type="InterPro" id="IPR029044">
    <property type="entry name" value="Nucleotide-diphossugar_trans"/>
</dbReference>
<keyword evidence="1" id="KW-0812">Transmembrane</keyword>
<dbReference type="PANTHER" id="PTHR22916:SF3">
    <property type="entry name" value="UDP-GLCNAC:BETAGAL BETA-1,3-N-ACETYLGLUCOSAMINYLTRANSFERASE-LIKE PROTEIN 1"/>
    <property type="match status" value="1"/>
</dbReference>
<organism evidence="3 4">
    <name type="scientific">Candidatus Nealsonbacteria bacterium RIFOXYB1_FULL_40_15</name>
    <dbReference type="NCBI Taxonomy" id="1801677"/>
    <lineage>
        <taxon>Bacteria</taxon>
        <taxon>Candidatus Nealsoniibacteriota</taxon>
    </lineage>
</organism>
<evidence type="ECO:0000313" key="4">
    <source>
        <dbReference type="Proteomes" id="UP000177740"/>
    </source>
</evidence>
<accession>A0A1G2EMY3</accession>
<keyword evidence="1" id="KW-0472">Membrane</keyword>
<evidence type="ECO:0000256" key="1">
    <source>
        <dbReference type="SAM" id="Phobius"/>
    </source>
</evidence>
<dbReference type="GO" id="GO:0016758">
    <property type="term" value="F:hexosyltransferase activity"/>
    <property type="evidence" value="ECO:0007669"/>
    <property type="project" value="UniProtKB-ARBA"/>
</dbReference>
<comment type="caution">
    <text evidence="3">The sequence shown here is derived from an EMBL/GenBank/DDBJ whole genome shotgun (WGS) entry which is preliminary data.</text>
</comment>
<evidence type="ECO:0000259" key="2">
    <source>
        <dbReference type="Pfam" id="PF00535"/>
    </source>
</evidence>
<dbReference type="EMBL" id="MHMM01000010">
    <property type="protein sequence ID" value="OGZ27129.1"/>
    <property type="molecule type" value="Genomic_DNA"/>
</dbReference>
<evidence type="ECO:0000313" key="3">
    <source>
        <dbReference type="EMBL" id="OGZ27129.1"/>
    </source>
</evidence>
<gene>
    <name evidence="3" type="ORF">A2365_00470</name>
</gene>
<dbReference type="STRING" id="1801677.A2365_00470"/>
<feature type="domain" description="Glycosyltransferase 2-like" evidence="2">
    <location>
        <begin position="7"/>
        <end position="146"/>
    </location>
</feature>
<keyword evidence="1" id="KW-1133">Transmembrane helix</keyword>
<dbReference type="SUPFAM" id="SSF53448">
    <property type="entry name" value="Nucleotide-diphospho-sugar transferases"/>
    <property type="match status" value="1"/>
</dbReference>